<keyword evidence="4" id="KW-1185">Reference proteome</keyword>
<dbReference type="InterPro" id="IPR036961">
    <property type="entry name" value="Kinesin_motor_dom_sf"/>
</dbReference>
<feature type="compositionally biased region" description="Low complexity" evidence="2">
    <location>
        <begin position="443"/>
        <end position="453"/>
    </location>
</feature>
<dbReference type="EMBL" id="SPLM01000145">
    <property type="protein sequence ID" value="TMW56562.1"/>
    <property type="molecule type" value="Genomic_DNA"/>
</dbReference>
<comment type="caution">
    <text evidence="3">The sequence shown here is derived from an EMBL/GenBank/DDBJ whole genome shotgun (WGS) entry which is preliminary data.</text>
</comment>
<gene>
    <name evidence="3" type="ORF">Poli38472_006572</name>
</gene>
<organism evidence="3 4">
    <name type="scientific">Pythium oligandrum</name>
    <name type="common">Mycoparasitic fungus</name>
    <dbReference type="NCBI Taxonomy" id="41045"/>
    <lineage>
        <taxon>Eukaryota</taxon>
        <taxon>Sar</taxon>
        <taxon>Stramenopiles</taxon>
        <taxon>Oomycota</taxon>
        <taxon>Peronosporomycetes</taxon>
        <taxon>Pythiales</taxon>
        <taxon>Pythiaceae</taxon>
        <taxon>Pythium</taxon>
    </lineage>
</organism>
<dbReference type="AlphaFoldDB" id="A0A8K1C5R2"/>
<reference evidence="3" key="1">
    <citation type="submission" date="2019-03" db="EMBL/GenBank/DDBJ databases">
        <title>Long read genome sequence of the mycoparasitic Pythium oligandrum ATCC 38472 isolated from sugarbeet rhizosphere.</title>
        <authorList>
            <person name="Gaulin E."/>
        </authorList>
    </citation>
    <scope>NUCLEOTIDE SEQUENCE</scope>
    <source>
        <strain evidence="3">ATCC 38472_TT</strain>
    </source>
</reference>
<dbReference type="Proteomes" id="UP000794436">
    <property type="component" value="Unassembled WGS sequence"/>
</dbReference>
<dbReference type="SUPFAM" id="SSF52540">
    <property type="entry name" value="P-loop containing nucleoside triphosphate hydrolases"/>
    <property type="match status" value="1"/>
</dbReference>
<feature type="compositionally biased region" description="Basic and acidic residues" evidence="2">
    <location>
        <begin position="323"/>
        <end position="332"/>
    </location>
</feature>
<protein>
    <recommendedName>
        <fullName evidence="5">Kinesin motor domain-containing protein</fullName>
    </recommendedName>
</protein>
<evidence type="ECO:0000313" key="3">
    <source>
        <dbReference type="EMBL" id="TMW56562.1"/>
    </source>
</evidence>
<evidence type="ECO:0000313" key="4">
    <source>
        <dbReference type="Proteomes" id="UP000794436"/>
    </source>
</evidence>
<feature type="coiled-coil region" evidence="1">
    <location>
        <begin position="681"/>
        <end position="891"/>
    </location>
</feature>
<feature type="region of interest" description="Disordered" evidence="2">
    <location>
        <begin position="580"/>
        <end position="618"/>
    </location>
</feature>
<feature type="region of interest" description="Disordered" evidence="2">
    <location>
        <begin position="308"/>
        <end position="332"/>
    </location>
</feature>
<dbReference type="InterPro" id="IPR027417">
    <property type="entry name" value="P-loop_NTPase"/>
</dbReference>
<accession>A0A8K1C5R2</accession>
<proteinExistence type="predicted"/>
<evidence type="ECO:0000256" key="2">
    <source>
        <dbReference type="SAM" id="MobiDB-lite"/>
    </source>
</evidence>
<dbReference type="Gene3D" id="3.40.850.10">
    <property type="entry name" value="Kinesin motor domain"/>
    <property type="match status" value="1"/>
</dbReference>
<name>A0A8K1C5R2_PYTOL</name>
<evidence type="ECO:0000256" key="1">
    <source>
        <dbReference type="SAM" id="Coils"/>
    </source>
</evidence>
<feature type="compositionally biased region" description="Polar residues" evidence="2">
    <location>
        <begin position="469"/>
        <end position="478"/>
    </location>
</feature>
<feature type="region of interest" description="Disordered" evidence="2">
    <location>
        <begin position="522"/>
        <end position="547"/>
    </location>
</feature>
<evidence type="ECO:0008006" key="5">
    <source>
        <dbReference type="Google" id="ProtNLM"/>
    </source>
</evidence>
<feature type="region of interest" description="Disordered" evidence="2">
    <location>
        <begin position="443"/>
        <end position="478"/>
    </location>
</feature>
<sequence length="1022" mass="113215">MAAPRLSVSASSAAVVLGQLHTSCFITAANRATPVFEVHPDRQCIRVVNKPTVVHQPSSTAHDLTAAIPTSPSIAESRQPPTAEWEFHTVFRASPASHSRDFYQELTQEALNDALDGINSNVIVTGVHPTQKFRLLFGKSTTTLSSTSSTAGLEEMLEVHGQLGGLLHAFFQSDPRDWHLGISSWIIVNNQVVDLLKQPLPVAPPATSGAFSASASTSSVTFVSLEAKTRSNALEILHTAKTNRIVMKHTADQSHFFVRLAFFHQGQLSTLHFVDIGDLKEFHDAPSSQEKQEFYDVLHEIRQLASPTHASSLVRSPPTSPRGSKDNPADANKRSMKLSHFLHPLLSSNSKTFLYSNVIDSRTSLRENVALLNAVANVKGFACICKRLQGINYVQLGFQTLPERTSETRSTEASSPPAALESAAAKAMAAVAIGESLLSRLTSASSRSPLTTTEVTRVESPTLERPIHPTQQVSPSVNTDTLSWLETYKQRKQDILSSDPEHPEHSVTKPSIGQQASFLPLHDSMDEPHTETPAPPLRTAREGSSSSDLYSRLMATIQNAPPAASPSIAPLLPPLSTARATVRRSSSLPLPIEDPQDDSEVPCSIPSARPPQSTTSNLLWKQEAPPLARRQSENALEKAHLPQQVMKSPNLDGLDPVTASKVQAADAALLRKNYDALLTVVREQQQHRESAETRAADAIHECEELRAQYELQIENLKLDSVALKSKVRTLEKQSGCAQVFDQYEHEISRLHVEAQQLRTQNVQLELRLASVDGNNNNAAFMTPGLGGPGSLTELKKRYQAMAEDREQLERQLLEYRKKERQFYAQSRLVNESTRKADRLARELSEKEDALASTRLGKKRLDAEMHHCQSEAQQLQQENERLLMEKAATAEELLAAKMYLASVENEQKKAEILDRFVRKHGDRMQRLRGASSPSLVDTAAWRRDSEAKEGEDKLLQCLKRGLPQQVPLANKMIRKLEIQELSLREYAEREVDFINLLVELVSDQPAVALKTMIEEEMDKLCRM</sequence>
<dbReference type="OrthoDB" id="568026at2759"/>
<keyword evidence="1" id="KW-0175">Coiled coil</keyword>